<dbReference type="GO" id="GO:0047545">
    <property type="term" value="F:(S)-2-hydroxyglutarate dehydrogenase activity"/>
    <property type="evidence" value="ECO:0007669"/>
    <property type="project" value="TreeGrafter"/>
</dbReference>
<feature type="domain" description="FAD dependent oxidoreductase" evidence="6">
    <location>
        <begin position="7"/>
        <end position="371"/>
    </location>
</feature>
<comment type="cofactor">
    <cofactor evidence="1">
        <name>FAD</name>
        <dbReference type="ChEBI" id="CHEBI:57692"/>
    </cofactor>
</comment>
<keyword evidence="2" id="KW-0285">Flavoprotein</keyword>
<evidence type="ECO:0000256" key="1">
    <source>
        <dbReference type="ARBA" id="ARBA00001974"/>
    </source>
</evidence>
<proteinExistence type="inferred from homology"/>
<dbReference type="Gene3D" id="3.30.9.10">
    <property type="entry name" value="D-Amino Acid Oxidase, subunit A, domain 2"/>
    <property type="match status" value="1"/>
</dbReference>
<keyword evidence="4 7" id="KW-0560">Oxidoreductase</keyword>
<protein>
    <submittedName>
        <fullName evidence="7">L-2-hydroxyglutarate oxidase LhgO</fullName>
        <ecNumber evidence="7">1.1.3.15</ecNumber>
    </submittedName>
</protein>
<evidence type="ECO:0000313" key="8">
    <source>
        <dbReference type="Proteomes" id="UP000193900"/>
    </source>
</evidence>
<reference evidence="7 8" key="1">
    <citation type="submission" date="2017-03" db="EMBL/GenBank/DDBJ databases">
        <authorList>
            <person name="Afonso C.L."/>
            <person name="Miller P.J."/>
            <person name="Scott M.A."/>
            <person name="Spackman E."/>
            <person name="Goraichik I."/>
            <person name="Dimitrov K.M."/>
            <person name="Suarez D.L."/>
            <person name="Swayne D.E."/>
        </authorList>
    </citation>
    <scope>NUCLEOTIDE SEQUENCE [LARGE SCALE GENOMIC DNA]</scope>
    <source>
        <strain evidence="7 8">CECT 7023</strain>
    </source>
</reference>
<dbReference type="Pfam" id="PF01266">
    <property type="entry name" value="DAO"/>
    <property type="match status" value="1"/>
</dbReference>
<dbReference type="EMBL" id="FWFZ01000015">
    <property type="protein sequence ID" value="SLN61269.1"/>
    <property type="molecule type" value="Genomic_DNA"/>
</dbReference>
<accession>A0A1Y5TD26</accession>
<dbReference type="PANTHER" id="PTHR43104:SF4">
    <property type="entry name" value="L-2-HYDROXYGLUTARATE DEHYDROGENASE, MITOCHONDRIAL"/>
    <property type="match status" value="1"/>
</dbReference>
<organism evidence="7 8">
    <name type="scientific">Roseisalinus antarcticus</name>
    <dbReference type="NCBI Taxonomy" id="254357"/>
    <lineage>
        <taxon>Bacteria</taxon>
        <taxon>Pseudomonadati</taxon>
        <taxon>Pseudomonadota</taxon>
        <taxon>Alphaproteobacteria</taxon>
        <taxon>Rhodobacterales</taxon>
        <taxon>Roseobacteraceae</taxon>
        <taxon>Roseisalinus</taxon>
    </lineage>
</organism>
<dbReference type="PANTHER" id="PTHR43104">
    <property type="entry name" value="L-2-HYDROXYGLUTARATE DEHYDROGENASE, MITOCHONDRIAL"/>
    <property type="match status" value="1"/>
</dbReference>
<dbReference type="SUPFAM" id="SSF51905">
    <property type="entry name" value="FAD/NAD(P)-binding domain"/>
    <property type="match status" value="1"/>
</dbReference>
<comment type="similarity">
    <text evidence="5">Belongs to the L2HGDH family.</text>
</comment>
<evidence type="ECO:0000313" key="7">
    <source>
        <dbReference type="EMBL" id="SLN61269.1"/>
    </source>
</evidence>
<dbReference type="Gene3D" id="3.50.50.60">
    <property type="entry name" value="FAD/NAD(P)-binding domain"/>
    <property type="match status" value="1"/>
</dbReference>
<name>A0A1Y5TD26_9RHOB</name>
<evidence type="ECO:0000256" key="3">
    <source>
        <dbReference type="ARBA" id="ARBA00022827"/>
    </source>
</evidence>
<dbReference type="GO" id="GO:0003973">
    <property type="term" value="F:(S)-2-hydroxy-acid oxidase activity"/>
    <property type="evidence" value="ECO:0007669"/>
    <property type="project" value="UniProtKB-EC"/>
</dbReference>
<dbReference type="EC" id="1.1.3.15" evidence="7"/>
<keyword evidence="3" id="KW-0274">FAD</keyword>
<dbReference type="InterPro" id="IPR006076">
    <property type="entry name" value="FAD-dep_OxRdtase"/>
</dbReference>
<dbReference type="RefSeq" id="WP_234992228.1">
    <property type="nucleotide sequence ID" value="NZ_FWFZ01000015.1"/>
</dbReference>
<evidence type="ECO:0000256" key="2">
    <source>
        <dbReference type="ARBA" id="ARBA00022630"/>
    </source>
</evidence>
<gene>
    <name evidence="7" type="primary">lhgO</name>
    <name evidence="7" type="ORF">ROA7023_02851</name>
</gene>
<dbReference type="AlphaFoldDB" id="A0A1Y5TD26"/>
<evidence type="ECO:0000256" key="5">
    <source>
        <dbReference type="ARBA" id="ARBA00037941"/>
    </source>
</evidence>
<evidence type="ECO:0000256" key="4">
    <source>
        <dbReference type="ARBA" id="ARBA00023002"/>
    </source>
</evidence>
<dbReference type="InterPro" id="IPR036188">
    <property type="entry name" value="FAD/NAD-bd_sf"/>
</dbReference>
<evidence type="ECO:0000259" key="6">
    <source>
        <dbReference type="Pfam" id="PF01266"/>
    </source>
</evidence>
<dbReference type="Proteomes" id="UP000193900">
    <property type="component" value="Unassembled WGS sequence"/>
</dbReference>
<keyword evidence="8" id="KW-1185">Reference proteome</keyword>
<sequence length="378" mass="40173">MSSHDFDTIVIGAGAIGLASARALAERGQSVLVVEANDRPGEGTTSRNSQVVHAGLYYPTGSLKHRFCVDGRRMHYDFMEETGVDHRKCGKLVVATSEAEEERLARIMALGTANGVEGLTLLSRQQSEEMEPEVTATAALWSPETGIFDVHGYLMRLLAIFEDNGGLLALRTPVTRVEATGDGFTVTTGGDDPATVSARRLVNAAGLRAPEMAAKIEGLPREAVPEQWLAKGCYFSLQGRAPFSHLIYPVPVDGGLGVHATLDMAGTIRFGPDVTWLKAGTAPADLDYSVPPEQAAAFEEAIRRYWPGLPDGQLSPDYSGVRPKLRGPGDGFFDFDLQTEAAHGVRGLVNLFGIESPGLTASLAIGRAVADDLAPGSG</sequence>